<protein>
    <recommendedName>
        <fullName evidence="4">Membrane-bound metal-dependent hydrolase</fullName>
    </recommendedName>
</protein>
<reference evidence="2 3" key="1">
    <citation type="submission" date="2014-12" db="EMBL/GenBank/DDBJ databases">
        <title>Genome sequence of Methanobrevibacter arboriphilicus DH1, DSM1125.</title>
        <authorList>
            <person name="Poehlein A."/>
            <person name="Thauer R.K."/>
            <person name="Seedorf H."/>
            <person name="Daniel R."/>
        </authorList>
    </citation>
    <scope>NUCLEOTIDE SEQUENCE [LARGE SCALE GENOMIC DNA]</scope>
    <source>
        <strain evidence="2 3">DH1</strain>
    </source>
</reference>
<proteinExistence type="predicted"/>
<feature type="transmembrane region" description="Helical" evidence="1">
    <location>
        <begin position="114"/>
        <end position="134"/>
    </location>
</feature>
<keyword evidence="1" id="KW-1133">Transmembrane helix</keyword>
<feature type="transmembrane region" description="Helical" evidence="1">
    <location>
        <begin position="6"/>
        <end position="22"/>
    </location>
</feature>
<dbReference type="Pfam" id="PF04307">
    <property type="entry name" value="YdjM"/>
    <property type="match status" value="1"/>
</dbReference>
<feature type="transmembrane region" description="Helical" evidence="1">
    <location>
        <begin position="34"/>
        <end position="65"/>
    </location>
</feature>
<gene>
    <name evidence="2" type="ORF">MBBAR_3c01900</name>
</gene>
<organism evidence="2 3">
    <name type="scientific">Methanobrevibacter arboriphilus JCM 13429 = DSM 1125</name>
    <dbReference type="NCBI Taxonomy" id="1300164"/>
    <lineage>
        <taxon>Archaea</taxon>
        <taxon>Methanobacteriati</taxon>
        <taxon>Methanobacteriota</taxon>
        <taxon>Methanomada group</taxon>
        <taxon>Methanobacteria</taxon>
        <taxon>Methanobacteriales</taxon>
        <taxon>Methanobacteriaceae</taxon>
        <taxon>Methanobrevibacter</taxon>
    </lineage>
</organism>
<feature type="transmembrane region" description="Helical" evidence="1">
    <location>
        <begin position="175"/>
        <end position="196"/>
    </location>
</feature>
<name>A0A1V6N4M1_METAZ</name>
<dbReference type="Proteomes" id="UP000191661">
    <property type="component" value="Unassembled WGS sequence"/>
</dbReference>
<evidence type="ECO:0008006" key="4">
    <source>
        <dbReference type="Google" id="ProtNLM"/>
    </source>
</evidence>
<feature type="transmembrane region" description="Helical" evidence="1">
    <location>
        <begin position="241"/>
        <end position="259"/>
    </location>
</feature>
<keyword evidence="3" id="KW-1185">Reference proteome</keyword>
<dbReference type="AlphaFoldDB" id="A0A1V6N4M1"/>
<keyword evidence="1" id="KW-0472">Membrane</keyword>
<evidence type="ECO:0000256" key="1">
    <source>
        <dbReference type="SAM" id="Phobius"/>
    </source>
</evidence>
<feature type="transmembrane region" description="Helical" evidence="1">
    <location>
        <begin position="202"/>
        <end position="221"/>
    </location>
</feature>
<keyword evidence="1" id="KW-0812">Transmembrane</keyword>
<dbReference type="EMBL" id="JXMW01000003">
    <property type="protein sequence ID" value="OQD59533.1"/>
    <property type="molecule type" value="Genomic_DNA"/>
</dbReference>
<evidence type="ECO:0000313" key="3">
    <source>
        <dbReference type="Proteomes" id="UP000191661"/>
    </source>
</evidence>
<sequence>MIFFQNPISIALVIIGASLPDFDHNIKKLNVYKMIIIGLISFIILYIANLPYFIGIIFLIIPIIFYFSNHRGFTHSILGILILSLLLSIVIIMGIFLIYPSLEYLTIMNNIENYYIISAAIISAAIIVLILGILTINKNLIVPFIVLFLLGIIFLPIEYYSFFTTFDISYNFINWLIYSINTITDINLITGFNLLLVNQMMIYFFLPLFLGFLTHLILDSLTPTGIELFRPFSSKKVHKKFAVACLILILLLAILKYFFTYNYYF</sequence>
<feature type="transmembrane region" description="Helical" evidence="1">
    <location>
        <begin position="77"/>
        <end position="102"/>
    </location>
</feature>
<accession>A0A1V6N4M1</accession>
<comment type="caution">
    <text evidence="2">The sequence shown here is derived from an EMBL/GenBank/DDBJ whole genome shotgun (WGS) entry which is preliminary data.</text>
</comment>
<dbReference type="InterPro" id="IPR007404">
    <property type="entry name" value="YdjM-like"/>
</dbReference>
<evidence type="ECO:0000313" key="2">
    <source>
        <dbReference type="EMBL" id="OQD59533.1"/>
    </source>
</evidence>
<feature type="transmembrane region" description="Helical" evidence="1">
    <location>
        <begin position="140"/>
        <end position="163"/>
    </location>
</feature>